<evidence type="ECO:0008006" key="7">
    <source>
        <dbReference type="Google" id="ProtNLM"/>
    </source>
</evidence>
<dbReference type="AlphaFoldDB" id="A0A0G4HPE6"/>
<dbReference type="Pfam" id="PF03133">
    <property type="entry name" value="TTL"/>
    <property type="match status" value="1"/>
</dbReference>
<dbReference type="Gene3D" id="3.30.470.20">
    <property type="entry name" value="ATP-grasp fold, B domain"/>
    <property type="match status" value="1"/>
</dbReference>
<feature type="region of interest" description="Disordered" evidence="4">
    <location>
        <begin position="632"/>
        <end position="717"/>
    </location>
</feature>
<keyword evidence="2" id="KW-0547">Nucleotide-binding</keyword>
<name>A0A0G4HPE6_9ALVE</name>
<gene>
    <name evidence="6" type="ORF">Cvel_29776</name>
</gene>
<feature type="compositionally biased region" description="Low complexity" evidence="4">
    <location>
        <begin position="100"/>
        <end position="112"/>
    </location>
</feature>
<evidence type="ECO:0000256" key="2">
    <source>
        <dbReference type="ARBA" id="ARBA00022741"/>
    </source>
</evidence>
<dbReference type="SUPFAM" id="SSF56059">
    <property type="entry name" value="Glutathione synthetase ATP-binding domain-like"/>
    <property type="match status" value="1"/>
</dbReference>
<evidence type="ECO:0000256" key="1">
    <source>
        <dbReference type="ARBA" id="ARBA00022598"/>
    </source>
</evidence>
<dbReference type="GO" id="GO:0070740">
    <property type="term" value="F:tubulin-glutamic acid ligase activity"/>
    <property type="evidence" value="ECO:0007669"/>
    <property type="project" value="TreeGrafter"/>
</dbReference>
<feature type="region of interest" description="Disordered" evidence="4">
    <location>
        <begin position="45"/>
        <end position="124"/>
    </location>
</feature>
<evidence type="ECO:0000256" key="4">
    <source>
        <dbReference type="SAM" id="MobiDB-lite"/>
    </source>
</evidence>
<feature type="compositionally biased region" description="Basic and acidic residues" evidence="4">
    <location>
        <begin position="280"/>
        <end position="301"/>
    </location>
</feature>
<dbReference type="GO" id="GO:0015631">
    <property type="term" value="F:tubulin binding"/>
    <property type="evidence" value="ECO:0007669"/>
    <property type="project" value="TreeGrafter"/>
</dbReference>
<dbReference type="VEuPathDB" id="CryptoDB:Cvel_29776"/>
<dbReference type="EMBL" id="CDMZ01003362">
    <property type="protein sequence ID" value="CEM46080.1"/>
    <property type="molecule type" value="Genomic_DNA"/>
</dbReference>
<sequence>MSKRSSLRFFFFFLSVVAPLLPTLLLQNELQTGVSAFQFPNVSEAASAGGGRNSLSGRGRPLTTSGPMSSSAQAPTGPNAKNPGGAAKKRVKKKRGAGAGLTELAATSTGALPNGGPSSSASTDAYDEQADSLWRTVNYHQLRDYRTVTVTVRRMFGEKGFREVDNTNDARIILCRHRDFSFPLSDFQRYNHVPGEHLMNKKNLLNDVLRDYERKNRVPPLLPPAWNLDKPDQLAELASLVGAKRIGEPSRPPAGSQGSGVKSKEEEEGGDNGDGGSQADSEREQEQQSRGRARGDDKTEARALSYSPWGHPLGDSPDGSAPVGSSVKWIYKPTDNTAHNGRGIFLHTEESVKRGIEEGTLCGRAALMQRYIPNPLLVKGRKFDLRLYMLIANVSPALVLYHDGIVRVSPEEFDPSKLSLDSHITNVERVKHNPDVKLTDFVWTLPQLQQELTEAGLAPPDWVESTLKPQVRKMVRESFQATRAQMSVRPRYFALQGVDVMVDSDLRPWLLEIQKSPSMDPGGPTGRHDHLPFKRPLIRQLWHGTIDTLDAVYAAQVEILRELRTQGMRAVNGQRLTPNAAMGAALHELKRLGWRTEAFKENGWEVVIDEFANEDVGGMTEAEFGPLAIAESPPEASEGAWAAASTEVQGGGGPVSLRSVSERKGPGGQKGEGDQGKDERGDGEGGNNGKGRDDLSETAAPPSVGFDLDASAASTFT</sequence>
<dbReference type="InterPro" id="IPR004344">
    <property type="entry name" value="TTL/TTLL_fam"/>
</dbReference>
<reference evidence="6" key="1">
    <citation type="submission" date="2014-11" db="EMBL/GenBank/DDBJ databases">
        <authorList>
            <person name="Otto D Thomas"/>
            <person name="Naeem Raeece"/>
        </authorList>
    </citation>
    <scope>NUCLEOTIDE SEQUENCE</scope>
</reference>
<proteinExistence type="predicted"/>
<protein>
    <recommendedName>
        <fullName evidence="7">Tubulin--tyrosine ligase-like protein 9</fullName>
    </recommendedName>
</protein>
<accession>A0A0G4HPE6</accession>
<feature type="region of interest" description="Disordered" evidence="4">
    <location>
        <begin position="243"/>
        <end position="322"/>
    </location>
</feature>
<organism evidence="6">
    <name type="scientific">Chromera velia CCMP2878</name>
    <dbReference type="NCBI Taxonomy" id="1169474"/>
    <lineage>
        <taxon>Eukaryota</taxon>
        <taxon>Sar</taxon>
        <taxon>Alveolata</taxon>
        <taxon>Colpodellida</taxon>
        <taxon>Chromeraceae</taxon>
        <taxon>Chromera</taxon>
    </lineage>
</organism>
<keyword evidence="5" id="KW-0732">Signal</keyword>
<keyword evidence="3" id="KW-0067">ATP-binding</keyword>
<dbReference type="PANTHER" id="PTHR12241">
    <property type="entry name" value="TUBULIN POLYGLUTAMYLASE"/>
    <property type="match status" value="1"/>
</dbReference>
<dbReference type="GO" id="GO:0005524">
    <property type="term" value="F:ATP binding"/>
    <property type="evidence" value="ECO:0007669"/>
    <property type="project" value="UniProtKB-KW"/>
</dbReference>
<dbReference type="GO" id="GO:0000226">
    <property type="term" value="P:microtubule cytoskeleton organization"/>
    <property type="evidence" value="ECO:0007669"/>
    <property type="project" value="TreeGrafter"/>
</dbReference>
<feature type="compositionally biased region" description="Polar residues" evidence="4">
    <location>
        <begin position="62"/>
        <end position="76"/>
    </location>
</feature>
<evidence type="ECO:0000313" key="6">
    <source>
        <dbReference type="EMBL" id="CEM46080.1"/>
    </source>
</evidence>
<dbReference type="GO" id="GO:0036064">
    <property type="term" value="C:ciliary basal body"/>
    <property type="evidence" value="ECO:0007669"/>
    <property type="project" value="TreeGrafter"/>
</dbReference>
<feature type="chain" id="PRO_5005191683" description="Tubulin--tyrosine ligase-like protein 9" evidence="5">
    <location>
        <begin position="37"/>
        <end position="717"/>
    </location>
</feature>
<evidence type="ECO:0000256" key="5">
    <source>
        <dbReference type="SAM" id="SignalP"/>
    </source>
</evidence>
<feature type="compositionally biased region" description="Basic and acidic residues" evidence="4">
    <location>
        <begin position="660"/>
        <end position="683"/>
    </location>
</feature>
<feature type="compositionally biased region" description="Basic residues" evidence="4">
    <location>
        <begin position="87"/>
        <end position="96"/>
    </location>
</feature>
<feature type="signal peptide" evidence="5">
    <location>
        <begin position="1"/>
        <end position="36"/>
    </location>
</feature>
<keyword evidence="1" id="KW-0436">Ligase</keyword>
<evidence type="ECO:0000256" key="3">
    <source>
        <dbReference type="ARBA" id="ARBA00022840"/>
    </source>
</evidence>